<keyword evidence="1" id="KW-0732">Signal</keyword>
<reference evidence="3" key="1">
    <citation type="submission" date="2016-11" db="EMBL/GenBank/DDBJ databases">
        <authorList>
            <person name="Varghese N."/>
            <person name="Submissions S."/>
        </authorList>
    </citation>
    <scope>NUCLEOTIDE SEQUENCE [LARGE SCALE GENOMIC DNA]</scope>
    <source>
        <strain evidence="3">DSM 21264</strain>
    </source>
</reference>
<evidence type="ECO:0000313" key="2">
    <source>
        <dbReference type="EMBL" id="SHF95155.1"/>
    </source>
</evidence>
<evidence type="ECO:0000313" key="3">
    <source>
        <dbReference type="Proteomes" id="UP000184159"/>
    </source>
</evidence>
<protein>
    <recommendedName>
        <fullName evidence="4">HEAT repeat-containing protein</fullName>
    </recommendedName>
</protein>
<name>A0A1M5FUD9_VIBGA</name>
<dbReference type="AlphaFoldDB" id="A0A1M5FUD9"/>
<gene>
    <name evidence="2" type="ORF">SAMN02745781_03593</name>
</gene>
<dbReference type="Proteomes" id="UP000184159">
    <property type="component" value="Unassembled WGS sequence"/>
</dbReference>
<organism evidence="2 3">
    <name type="scientific">Vibrio gazogenes DSM 21264 = NBRC 103151</name>
    <dbReference type="NCBI Taxonomy" id="1123492"/>
    <lineage>
        <taxon>Bacteria</taxon>
        <taxon>Pseudomonadati</taxon>
        <taxon>Pseudomonadota</taxon>
        <taxon>Gammaproteobacteria</taxon>
        <taxon>Vibrionales</taxon>
        <taxon>Vibrionaceae</taxon>
        <taxon>Vibrio</taxon>
    </lineage>
</organism>
<feature type="signal peptide" evidence="1">
    <location>
        <begin position="1"/>
        <end position="23"/>
    </location>
</feature>
<keyword evidence="3" id="KW-1185">Reference proteome</keyword>
<feature type="chain" id="PRO_5012522238" description="HEAT repeat-containing protein" evidence="1">
    <location>
        <begin position="24"/>
        <end position="328"/>
    </location>
</feature>
<evidence type="ECO:0008006" key="4">
    <source>
        <dbReference type="Google" id="ProtNLM"/>
    </source>
</evidence>
<dbReference type="EMBL" id="FQUH01000021">
    <property type="protein sequence ID" value="SHF95155.1"/>
    <property type="molecule type" value="Genomic_DNA"/>
</dbReference>
<sequence length="328" mass="37415">MPQGTWVSQLLLCFCFICFSAAAQSLDAQSRNQLLQAPTIQHQVEAFKQLIADDKIDSLTFALQRLALPQQEAVRFLLLRALEQEKTIFSAQAERFIEQQRLISPVYYLTNQAEGFEFSTPAFDYPAVANRLVKTWQQEKSILDFVLKVEQHELSLQQWLSEDKRQSHARESLLIQELDSLSESGLDYLAKQVIDASIRSWLPSTRVMVALARTSQNQDVYRLLWLMKSDDHSVAELTRLSGLTDDFSVQQVMAASKNPSLRAQAIEALVQLNPMPEPVKTYLVQELSQEEAPYVAQVLVNAGYGNWLDELLKANRQMKLRVLSQVLR</sequence>
<dbReference type="RefSeq" id="WP_072962417.1">
    <property type="nucleotide sequence ID" value="NZ_FQUH01000021.1"/>
</dbReference>
<accession>A0A1M5FUD9</accession>
<proteinExistence type="predicted"/>
<evidence type="ECO:0000256" key="1">
    <source>
        <dbReference type="SAM" id="SignalP"/>
    </source>
</evidence>